<keyword evidence="5" id="KW-1185">Reference proteome</keyword>
<organism evidence="4 5">
    <name type="scientific">Haloarchaeobius litoreus</name>
    <dbReference type="NCBI Taxonomy" id="755306"/>
    <lineage>
        <taxon>Archaea</taxon>
        <taxon>Methanobacteriati</taxon>
        <taxon>Methanobacteriota</taxon>
        <taxon>Stenosarchaea group</taxon>
        <taxon>Halobacteria</taxon>
        <taxon>Halobacteriales</taxon>
        <taxon>Halorubellaceae</taxon>
        <taxon>Haloarchaeobius</taxon>
    </lineage>
</organism>
<accession>A0ABD6DEX7</accession>
<dbReference type="SUPFAM" id="SSF55729">
    <property type="entry name" value="Acyl-CoA N-acyltransferases (Nat)"/>
    <property type="match status" value="1"/>
</dbReference>
<dbReference type="Pfam" id="PF00583">
    <property type="entry name" value="Acetyltransf_1"/>
    <property type="match status" value="1"/>
</dbReference>
<dbReference type="AlphaFoldDB" id="A0ABD6DEX7"/>
<evidence type="ECO:0000256" key="1">
    <source>
        <dbReference type="ARBA" id="ARBA00022679"/>
    </source>
</evidence>
<evidence type="ECO:0000256" key="2">
    <source>
        <dbReference type="ARBA" id="ARBA00023315"/>
    </source>
</evidence>
<dbReference type="EMBL" id="JBHUDO010000001">
    <property type="protein sequence ID" value="MFD1644380.1"/>
    <property type="molecule type" value="Genomic_DNA"/>
</dbReference>
<evidence type="ECO:0000313" key="4">
    <source>
        <dbReference type="EMBL" id="MFD1644380.1"/>
    </source>
</evidence>
<dbReference type="PROSITE" id="PS51186">
    <property type="entry name" value="GNAT"/>
    <property type="match status" value="1"/>
</dbReference>
<dbReference type="InterPro" id="IPR016181">
    <property type="entry name" value="Acyl_CoA_acyltransferase"/>
</dbReference>
<sequence>MSEHTLRPAEPADVPGIQRVARAGWHAAYDDAMGADTVDDCIDDWYDRESLVDAIEDDDIDYLVATVDDRVVGYASVGQTGDDRPATVAGLYSIYVHPDRWGGGIGTELFERCADRLRDRGFERLCLRVIADNDVGLSFYRTHEFEKTDEETVELKGQPLVEYEFARDL</sequence>
<dbReference type="EC" id="2.3.-.-" evidence="4"/>
<comment type="caution">
    <text evidence="4">The sequence shown here is derived from an EMBL/GenBank/DDBJ whole genome shotgun (WGS) entry which is preliminary data.</text>
</comment>
<dbReference type="Gene3D" id="3.40.630.30">
    <property type="match status" value="1"/>
</dbReference>
<evidence type="ECO:0000313" key="5">
    <source>
        <dbReference type="Proteomes" id="UP001597034"/>
    </source>
</evidence>
<dbReference type="InterPro" id="IPR050832">
    <property type="entry name" value="Bact_Acetyltransf"/>
</dbReference>
<dbReference type="Proteomes" id="UP001597034">
    <property type="component" value="Unassembled WGS sequence"/>
</dbReference>
<keyword evidence="1 4" id="KW-0808">Transferase</keyword>
<evidence type="ECO:0000259" key="3">
    <source>
        <dbReference type="PROSITE" id="PS51186"/>
    </source>
</evidence>
<dbReference type="GO" id="GO:0016746">
    <property type="term" value="F:acyltransferase activity"/>
    <property type="evidence" value="ECO:0007669"/>
    <property type="project" value="UniProtKB-KW"/>
</dbReference>
<dbReference type="RefSeq" id="WP_256399652.1">
    <property type="nucleotide sequence ID" value="NZ_JANHJR010000002.1"/>
</dbReference>
<gene>
    <name evidence="4" type="ORF">ACFSBL_01670</name>
</gene>
<dbReference type="PANTHER" id="PTHR43877">
    <property type="entry name" value="AMINOALKYLPHOSPHONATE N-ACETYLTRANSFERASE-RELATED-RELATED"/>
    <property type="match status" value="1"/>
</dbReference>
<name>A0ABD6DEX7_9EURY</name>
<reference evidence="4 5" key="1">
    <citation type="journal article" date="2019" name="Int. J. Syst. Evol. Microbiol.">
        <title>The Global Catalogue of Microorganisms (GCM) 10K type strain sequencing project: providing services to taxonomists for standard genome sequencing and annotation.</title>
        <authorList>
            <consortium name="The Broad Institute Genomics Platform"/>
            <consortium name="The Broad Institute Genome Sequencing Center for Infectious Disease"/>
            <person name="Wu L."/>
            <person name="Ma J."/>
        </authorList>
    </citation>
    <scope>NUCLEOTIDE SEQUENCE [LARGE SCALE GENOMIC DNA]</scope>
    <source>
        <strain evidence="4 5">CGMCC 1.10390</strain>
    </source>
</reference>
<dbReference type="CDD" id="cd04301">
    <property type="entry name" value="NAT_SF"/>
    <property type="match status" value="1"/>
</dbReference>
<protein>
    <submittedName>
        <fullName evidence="4">GNAT family N-acetyltransferase</fullName>
        <ecNumber evidence="4">2.3.-.-</ecNumber>
    </submittedName>
</protein>
<dbReference type="InterPro" id="IPR000182">
    <property type="entry name" value="GNAT_dom"/>
</dbReference>
<feature type="domain" description="N-acetyltransferase" evidence="3">
    <location>
        <begin position="4"/>
        <end position="169"/>
    </location>
</feature>
<proteinExistence type="predicted"/>
<keyword evidence="2 4" id="KW-0012">Acyltransferase</keyword>